<evidence type="ECO:0000313" key="1">
    <source>
        <dbReference type="EMBL" id="AXQ68954.1"/>
    </source>
</evidence>
<name>A0A385EAR2_9CAUD</name>
<accession>A0A385EAR2</accession>
<organism evidence="1 2">
    <name type="scientific">Caulobacter phage CcrPW</name>
    <dbReference type="NCBI Taxonomy" id="2283271"/>
    <lineage>
        <taxon>Viruses</taxon>
        <taxon>Duplodnaviria</taxon>
        <taxon>Heunggongvirae</taxon>
        <taxon>Uroviricota</taxon>
        <taxon>Caudoviricetes</taxon>
        <taxon>Jeanschmidtviridae</taxon>
        <taxon>Colossusvirus</taxon>
        <taxon>Colossusvirus PW</taxon>
    </lineage>
</organism>
<protein>
    <submittedName>
        <fullName evidence="1">Uncharacterized protein</fullName>
    </submittedName>
</protein>
<dbReference type="Proteomes" id="UP000259026">
    <property type="component" value="Segment"/>
</dbReference>
<proteinExistence type="predicted"/>
<sequence>MNNRVWIEIEKTKDSAEGKARAAQLSAMLKRLGVDYGRYPPVFWSERDRCYCFTTSGSGMYVTATDNGHWFNLDMLAEPCPA</sequence>
<keyword evidence="2" id="KW-1185">Reference proteome</keyword>
<reference evidence="1 2" key="2">
    <citation type="submission" date="2018-09" db="EMBL/GenBank/DDBJ databases">
        <title>Giant CbK-like Caulobacter bacteriophages have genetically divergent genomes.</title>
        <authorList>
            <person name="Wilson K."/>
            <person name="Ely B."/>
        </authorList>
    </citation>
    <scope>NUCLEOTIDE SEQUENCE [LARGE SCALE GENOMIC DNA]</scope>
</reference>
<dbReference type="EMBL" id="MH588545">
    <property type="protein sequence ID" value="AXQ68954.1"/>
    <property type="molecule type" value="Genomic_DNA"/>
</dbReference>
<evidence type="ECO:0000313" key="2">
    <source>
        <dbReference type="Proteomes" id="UP000259026"/>
    </source>
</evidence>
<gene>
    <name evidence="1" type="ORF">CcrPW_gp415c</name>
</gene>
<reference evidence="2" key="1">
    <citation type="submission" date="2018-07" db="EMBL/GenBank/DDBJ databases">
        <title>Giant CbK-like Caulobacter bacteriophages have genetically divergent genomes.</title>
        <authorList>
            <person name="Wilson K.M."/>
            <person name="Ely B."/>
        </authorList>
    </citation>
    <scope>NUCLEOTIDE SEQUENCE [LARGE SCALE GENOMIC DNA]</scope>
</reference>